<keyword evidence="2" id="KW-1185">Reference proteome</keyword>
<organism evidence="1 2">
    <name type="scientific">Lusitaniella coriacea LEGE 07157</name>
    <dbReference type="NCBI Taxonomy" id="945747"/>
    <lineage>
        <taxon>Bacteria</taxon>
        <taxon>Bacillati</taxon>
        <taxon>Cyanobacteriota</taxon>
        <taxon>Cyanophyceae</taxon>
        <taxon>Spirulinales</taxon>
        <taxon>Lusitaniellaceae</taxon>
        <taxon>Lusitaniella</taxon>
    </lineage>
</organism>
<name>A0A8J7DVD0_9CYAN</name>
<sequence>MPETAIAPINLEALEQSARQRLQTELPQIAPLQVRCYVRDETLVMLLEHRQPVLPYPHKAFRIFEQILDEEQLAQRYRGLIYLRLQGQQQPYTFNIAPTKRESEKNLPSTPHAVENPTSDITKETELQSDLDFAIEEAPEERDLLPPSPSNKSSWFPIILMGAGMSLAIFCTSLYMLSRPCVLRECETIPVAKTLAEDSIVALEPPTSGQQILDAQKHLQKSIDLLEAIPAWSKHRQEAQELLATYQKTAVNLDDVVAALKVGSKASQLTQNRPLPASEWQKAQSKWQEAIAHLEQIPTDNQFYSFAQRKRREYQVNLNVVNRGLQMELDGRENLVAAREAAKVAEARQGVAQTLENLQFVQSTWQTALRRLQQIPKGTTAHLEAQQDRKKYLPKYKTATQNKEQEVFATNAYNRAVRLAQTARNAEANNQWSQATVNWRNALSDVRQVPNNTFNYGKAQSLIKTYTDARDRAEAQLQKAVKMEQARNDLQQICTQKTKVCHFTISPKTIKIHLTPTYVQEVRQTATKAQTVGDLKTQVKLLDHVYTLERALETISENLGIPLEVYTSDKVLVQSHVPGR</sequence>
<dbReference type="Proteomes" id="UP000654482">
    <property type="component" value="Unassembled WGS sequence"/>
</dbReference>
<accession>A0A8J7DVD0</accession>
<proteinExistence type="predicted"/>
<protein>
    <submittedName>
        <fullName evidence="1">Uncharacterized protein</fullName>
    </submittedName>
</protein>
<comment type="caution">
    <text evidence="1">The sequence shown here is derived from an EMBL/GenBank/DDBJ whole genome shotgun (WGS) entry which is preliminary data.</text>
</comment>
<reference evidence="1" key="1">
    <citation type="submission" date="2020-10" db="EMBL/GenBank/DDBJ databases">
        <authorList>
            <person name="Castelo-Branco R."/>
            <person name="Eusebio N."/>
            <person name="Adriana R."/>
            <person name="Vieira A."/>
            <person name="Brugerolle De Fraissinette N."/>
            <person name="Rezende De Castro R."/>
            <person name="Schneider M.P."/>
            <person name="Vasconcelos V."/>
            <person name="Leao P.N."/>
        </authorList>
    </citation>
    <scope>NUCLEOTIDE SEQUENCE</scope>
    <source>
        <strain evidence="1">LEGE 07157</strain>
    </source>
</reference>
<evidence type="ECO:0000313" key="2">
    <source>
        <dbReference type="Proteomes" id="UP000654482"/>
    </source>
</evidence>
<evidence type="ECO:0000313" key="1">
    <source>
        <dbReference type="EMBL" id="MBE9115716.1"/>
    </source>
</evidence>
<dbReference type="RefSeq" id="WP_194028801.1">
    <property type="nucleotide sequence ID" value="NZ_JADEWZ010000008.1"/>
</dbReference>
<gene>
    <name evidence="1" type="ORF">IQ249_07400</name>
</gene>
<dbReference type="AlphaFoldDB" id="A0A8J7DVD0"/>
<dbReference type="EMBL" id="JADEWZ010000008">
    <property type="protein sequence ID" value="MBE9115716.1"/>
    <property type="molecule type" value="Genomic_DNA"/>
</dbReference>